<feature type="region of interest" description="Disordered" evidence="1">
    <location>
        <begin position="1"/>
        <end position="68"/>
    </location>
</feature>
<sequence length="120" mass="14405">MNELTNTESEERIKGNKSRERKSVHSLKGEDPSLNTWKTRPPRENIAHGQQYKQQYQPDPDYRRGETASTFSIKTLIVRYSMQRLKEEEEEEEEEEEDVEEEDIEEDIEEEIEEKVEEEE</sequence>
<organism evidence="2 3">
    <name type="scientific">Vespula pensylvanica</name>
    <name type="common">Western yellow jacket</name>
    <name type="synonym">Wasp</name>
    <dbReference type="NCBI Taxonomy" id="30213"/>
    <lineage>
        <taxon>Eukaryota</taxon>
        <taxon>Metazoa</taxon>
        <taxon>Ecdysozoa</taxon>
        <taxon>Arthropoda</taxon>
        <taxon>Hexapoda</taxon>
        <taxon>Insecta</taxon>
        <taxon>Pterygota</taxon>
        <taxon>Neoptera</taxon>
        <taxon>Endopterygota</taxon>
        <taxon>Hymenoptera</taxon>
        <taxon>Apocrita</taxon>
        <taxon>Aculeata</taxon>
        <taxon>Vespoidea</taxon>
        <taxon>Vespidae</taxon>
        <taxon>Vespinae</taxon>
        <taxon>Vespula</taxon>
    </lineage>
</organism>
<dbReference type="AlphaFoldDB" id="A0A834NKA3"/>
<name>A0A834NKA3_VESPE</name>
<feature type="compositionally biased region" description="Basic and acidic residues" evidence="1">
    <location>
        <begin position="9"/>
        <end position="31"/>
    </location>
</feature>
<reference evidence="2" key="1">
    <citation type="journal article" date="2020" name="G3 (Bethesda)">
        <title>High-Quality Assemblies for Three Invasive Social Wasps from the &lt;i&gt;Vespula&lt;/i&gt; Genus.</title>
        <authorList>
            <person name="Harrop T.W.R."/>
            <person name="Guhlin J."/>
            <person name="McLaughlin G.M."/>
            <person name="Permina E."/>
            <person name="Stockwell P."/>
            <person name="Gilligan J."/>
            <person name="Le Lec M.F."/>
            <person name="Gruber M.A.M."/>
            <person name="Quinn O."/>
            <person name="Lovegrove M."/>
            <person name="Duncan E.J."/>
            <person name="Remnant E.J."/>
            <person name="Van Eeckhoven J."/>
            <person name="Graham B."/>
            <person name="Knapp R.A."/>
            <person name="Langford K.W."/>
            <person name="Kronenberg Z."/>
            <person name="Press M.O."/>
            <person name="Eacker S.M."/>
            <person name="Wilson-Rankin E.E."/>
            <person name="Purcell J."/>
            <person name="Lester P.J."/>
            <person name="Dearden P.K."/>
        </authorList>
    </citation>
    <scope>NUCLEOTIDE SEQUENCE</scope>
    <source>
        <strain evidence="2">Volc-1</strain>
    </source>
</reference>
<accession>A0A834NKA3</accession>
<feature type="compositionally biased region" description="Acidic residues" evidence="1">
    <location>
        <begin position="88"/>
        <end position="120"/>
    </location>
</feature>
<keyword evidence="3" id="KW-1185">Reference proteome</keyword>
<dbReference type="EMBL" id="JACSDY010000013">
    <property type="protein sequence ID" value="KAF7410929.1"/>
    <property type="molecule type" value="Genomic_DNA"/>
</dbReference>
<gene>
    <name evidence="2" type="ORF">H0235_013536</name>
</gene>
<protein>
    <submittedName>
        <fullName evidence="2">Uncharacterized protein</fullName>
    </submittedName>
</protein>
<proteinExistence type="predicted"/>
<evidence type="ECO:0000313" key="2">
    <source>
        <dbReference type="EMBL" id="KAF7410929.1"/>
    </source>
</evidence>
<feature type="compositionally biased region" description="Low complexity" evidence="1">
    <location>
        <begin position="50"/>
        <end position="59"/>
    </location>
</feature>
<feature type="region of interest" description="Disordered" evidence="1">
    <location>
        <begin position="84"/>
        <end position="120"/>
    </location>
</feature>
<comment type="caution">
    <text evidence="2">The sequence shown here is derived from an EMBL/GenBank/DDBJ whole genome shotgun (WGS) entry which is preliminary data.</text>
</comment>
<dbReference type="Proteomes" id="UP000600918">
    <property type="component" value="Unassembled WGS sequence"/>
</dbReference>
<evidence type="ECO:0000313" key="3">
    <source>
        <dbReference type="Proteomes" id="UP000600918"/>
    </source>
</evidence>
<evidence type="ECO:0000256" key="1">
    <source>
        <dbReference type="SAM" id="MobiDB-lite"/>
    </source>
</evidence>